<reference evidence="2 3" key="1">
    <citation type="submission" date="2020-08" db="EMBL/GenBank/DDBJ databases">
        <title>Genomic Encyclopedia of Type Strains, Phase IV (KMG-IV): sequencing the most valuable type-strain genomes for metagenomic binning, comparative biology and taxonomic classification.</title>
        <authorList>
            <person name="Goeker M."/>
        </authorList>
    </citation>
    <scope>NUCLEOTIDE SEQUENCE [LARGE SCALE GENOMIC DNA]</scope>
    <source>
        <strain evidence="2 3">DSM 102044</strain>
    </source>
</reference>
<dbReference type="AlphaFoldDB" id="A0A841MKH0"/>
<keyword evidence="3" id="KW-1185">Reference proteome</keyword>
<sequence>MEIRKGKEEDIPKIIELLKMSLGESMIPKSEGLWNWKHQNNPFGKSPVLLAVEDSKIIGVRAFLRWEFMVDGEVKKACRAVDTAVHPAYQGKGVFSKLTLSLIEEMKEEGVDLIYNSPNADSMPGYLKMGWEKWGKLPLKLDFHLSVGRNKHPLQPETWENLETIIQKIEKSNAKNQRQQTNLKSGYLKWRYLDCPLFPYYHLTDGETYLLFYRIKEGKMGREIRITDFFTLDELADSKNKQLKKQLAKVQKLSGARFTSYSGLDYPKQKVLKLGSLPILKAGPFVTLRKVKETIDPMEIDWNWSLGDLEVF</sequence>
<dbReference type="InterPro" id="IPR016181">
    <property type="entry name" value="Acyl_CoA_acyltransferase"/>
</dbReference>
<accession>A0A841MKH0</accession>
<dbReference type="PROSITE" id="PS51186">
    <property type="entry name" value="GNAT"/>
    <property type="match status" value="1"/>
</dbReference>
<dbReference type="Gene3D" id="3.40.630.30">
    <property type="match status" value="1"/>
</dbReference>
<name>A0A841MKH0_9BACT</name>
<protein>
    <submittedName>
        <fullName evidence="2">GNAT superfamily N-acetyltransferase</fullName>
    </submittedName>
</protein>
<proteinExistence type="predicted"/>
<dbReference type="CDD" id="cd04301">
    <property type="entry name" value="NAT_SF"/>
    <property type="match status" value="1"/>
</dbReference>
<dbReference type="Pfam" id="PF13527">
    <property type="entry name" value="Acetyltransf_9"/>
    <property type="match status" value="1"/>
</dbReference>
<organism evidence="2 3">
    <name type="scientific">Algoriphagus iocasae</name>
    <dbReference type="NCBI Taxonomy" id="1836499"/>
    <lineage>
        <taxon>Bacteria</taxon>
        <taxon>Pseudomonadati</taxon>
        <taxon>Bacteroidota</taxon>
        <taxon>Cytophagia</taxon>
        <taxon>Cytophagales</taxon>
        <taxon>Cyclobacteriaceae</taxon>
        <taxon>Algoriphagus</taxon>
    </lineage>
</organism>
<gene>
    <name evidence="2" type="ORF">FHS59_003573</name>
</gene>
<dbReference type="RefSeq" id="WP_184496669.1">
    <property type="nucleotide sequence ID" value="NZ_JACIJO010000003.1"/>
</dbReference>
<dbReference type="InterPro" id="IPR000182">
    <property type="entry name" value="GNAT_dom"/>
</dbReference>
<keyword evidence="2" id="KW-0808">Transferase</keyword>
<dbReference type="SUPFAM" id="SSF55729">
    <property type="entry name" value="Acyl-CoA N-acyltransferases (Nat)"/>
    <property type="match status" value="1"/>
</dbReference>
<dbReference type="GO" id="GO:0016747">
    <property type="term" value="F:acyltransferase activity, transferring groups other than amino-acyl groups"/>
    <property type="evidence" value="ECO:0007669"/>
    <property type="project" value="InterPro"/>
</dbReference>
<comment type="caution">
    <text evidence="2">The sequence shown here is derived from an EMBL/GenBank/DDBJ whole genome shotgun (WGS) entry which is preliminary data.</text>
</comment>
<dbReference type="Proteomes" id="UP000588604">
    <property type="component" value="Unassembled WGS sequence"/>
</dbReference>
<evidence type="ECO:0000313" key="3">
    <source>
        <dbReference type="Proteomes" id="UP000588604"/>
    </source>
</evidence>
<dbReference type="EMBL" id="JACIJO010000003">
    <property type="protein sequence ID" value="MBB6327930.1"/>
    <property type="molecule type" value="Genomic_DNA"/>
</dbReference>
<evidence type="ECO:0000259" key="1">
    <source>
        <dbReference type="PROSITE" id="PS51186"/>
    </source>
</evidence>
<feature type="domain" description="N-acetyltransferase" evidence="1">
    <location>
        <begin position="1"/>
        <end position="152"/>
    </location>
</feature>
<evidence type="ECO:0000313" key="2">
    <source>
        <dbReference type="EMBL" id="MBB6327930.1"/>
    </source>
</evidence>